<evidence type="ECO:0000256" key="10">
    <source>
        <dbReference type="RuleBase" id="RU361175"/>
    </source>
</evidence>
<dbReference type="EC" id="3.2.1.21" evidence="3 10"/>
<keyword evidence="7 10" id="KW-0326">Glycosidase</keyword>
<dbReference type="SUPFAM" id="SSF51445">
    <property type="entry name" value="(Trans)glycosidases"/>
    <property type="match status" value="1"/>
</dbReference>
<dbReference type="PRINTS" id="PR00131">
    <property type="entry name" value="GLHYDRLASE1"/>
</dbReference>
<evidence type="ECO:0000256" key="9">
    <source>
        <dbReference type="PROSITE-ProRule" id="PRU10055"/>
    </source>
</evidence>
<dbReference type="Pfam" id="PF00232">
    <property type="entry name" value="Glyco_hydro_1"/>
    <property type="match status" value="1"/>
</dbReference>
<dbReference type="NCBIfam" id="TIGR03356">
    <property type="entry name" value="BGL"/>
    <property type="match status" value="1"/>
</dbReference>
<name>A0ABW6VCH4_MICFU</name>
<evidence type="ECO:0000256" key="11">
    <source>
        <dbReference type="SAM" id="MobiDB-lite"/>
    </source>
</evidence>
<evidence type="ECO:0000256" key="3">
    <source>
        <dbReference type="ARBA" id="ARBA00012744"/>
    </source>
</evidence>
<evidence type="ECO:0000313" key="12">
    <source>
        <dbReference type="EMBL" id="MFF4775524.1"/>
    </source>
</evidence>
<proteinExistence type="inferred from homology"/>
<evidence type="ECO:0000256" key="1">
    <source>
        <dbReference type="ARBA" id="ARBA00000448"/>
    </source>
</evidence>
<reference evidence="12 13" key="1">
    <citation type="submission" date="2024-10" db="EMBL/GenBank/DDBJ databases">
        <title>The Natural Products Discovery Center: Release of the First 8490 Sequenced Strains for Exploring Actinobacteria Biosynthetic Diversity.</title>
        <authorList>
            <person name="Kalkreuter E."/>
            <person name="Kautsar S.A."/>
            <person name="Yang D."/>
            <person name="Bader C.D."/>
            <person name="Teijaro C.N."/>
            <person name="Fluegel L."/>
            <person name="Davis C.M."/>
            <person name="Simpson J.R."/>
            <person name="Lauterbach L."/>
            <person name="Steele A.D."/>
            <person name="Gui C."/>
            <person name="Meng S."/>
            <person name="Li G."/>
            <person name="Viehrig K."/>
            <person name="Ye F."/>
            <person name="Su P."/>
            <person name="Kiefer A.F."/>
            <person name="Nichols A."/>
            <person name="Cepeda A.J."/>
            <person name="Yan W."/>
            <person name="Fan B."/>
            <person name="Jiang Y."/>
            <person name="Adhikari A."/>
            <person name="Zheng C.-J."/>
            <person name="Schuster L."/>
            <person name="Cowan T.M."/>
            <person name="Smanski M.J."/>
            <person name="Chevrette M.G."/>
            <person name="De Carvalho L.P.S."/>
            <person name="Shen B."/>
        </authorList>
    </citation>
    <scope>NUCLEOTIDE SEQUENCE [LARGE SCALE GENOMIC DNA]</scope>
    <source>
        <strain evidence="12 13">NPDC001281</strain>
    </source>
</reference>
<sequence>MSTTTTAHSGEPSATRDETSGRGETGPAFPDGFIWGAATAAYQIEGAWDEDGRGRSIWDRFSRLPGKVADGHTGDVACDHYHRYAEDVRLMADLGLAAYRFSVAWPRVLPTGSGPVNPRGLDFYDRLVDELLAHGITPYPTLYHWDLPQLLEDEGGWTSRDVAYRFADYAVAVHDRLGDRIRTWTTLNEPWVAAFLGYGSGVHAPGRQSPAAAFRAAHHLLLGHGLAASALRAAGAAEIALTLNLAPVIGTGACERHDACAAVSTVDGLLNRQFLEPALRGRHPLDVLEIVARHGGLEHIEDGDLEIIHQPLDLLGINYYNPSFVSCAPGAPGDRVYPGSEGIRFDRPAGPTTAMDWPIAPSGLESLLLRLARDYPEVGLLVTENGAAFDDVVRDGRVADTERIGYLDGHLRAAHAAISAGADLRGYLVWSLLDNFEWAYGYHKRFGIVYVDFATQRRIPKESALWYREVISRNGLSYGSQGDR</sequence>
<evidence type="ECO:0000256" key="7">
    <source>
        <dbReference type="ARBA" id="ARBA00023295"/>
    </source>
</evidence>
<organism evidence="12 13">
    <name type="scientific">Microtetraspora fusca</name>
    <dbReference type="NCBI Taxonomy" id="1997"/>
    <lineage>
        <taxon>Bacteria</taxon>
        <taxon>Bacillati</taxon>
        <taxon>Actinomycetota</taxon>
        <taxon>Actinomycetes</taxon>
        <taxon>Streptosporangiales</taxon>
        <taxon>Streptosporangiaceae</taxon>
        <taxon>Microtetraspora</taxon>
    </lineage>
</organism>
<keyword evidence="4 10" id="KW-0378">Hydrolase</keyword>
<dbReference type="InterPro" id="IPR001360">
    <property type="entry name" value="Glyco_hydro_1"/>
</dbReference>
<gene>
    <name evidence="12" type="ORF">ACFY05_21975</name>
</gene>
<dbReference type="PROSITE" id="PS00572">
    <property type="entry name" value="GLYCOSYL_HYDROL_F1_1"/>
    <property type="match status" value="1"/>
</dbReference>
<keyword evidence="5" id="KW-0136">Cellulose degradation</keyword>
<dbReference type="InterPro" id="IPR018120">
    <property type="entry name" value="Glyco_hydro_1_AS"/>
</dbReference>
<dbReference type="EMBL" id="JBIAXI010000013">
    <property type="protein sequence ID" value="MFF4775524.1"/>
    <property type="molecule type" value="Genomic_DNA"/>
</dbReference>
<dbReference type="InterPro" id="IPR017853">
    <property type="entry name" value="GH"/>
</dbReference>
<dbReference type="InterPro" id="IPR017736">
    <property type="entry name" value="Glyco_hydro_1_beta-glucosidase"/>
</dbReference>
<dbReference type="PANTHER" id="PTHR10353:SF36">
    <property type="entry name" value="LP05116P"/>
    <property type="match status" value="1"/>
</dbReference>
<feature type="active site" description="Nucleophile" evidence="9">
    <location>
        <position position="384"/>
    </location>
</feature>
<evidence type="ECO:0000313" key="13">
    <source>
        <dbReference type="Proteomes" id="UP001602119"/>
    </source>
</evidence>
<accession>A0ABW6VCH4</accession>
<dbReference type="PANTHER" id="PTHR10353">
    <property type="entry name" value="GLYCOSYL HYDROLASE"/>
    <property type="match status" value="1"/>
</dbReference>
<dbReference type="Gene3D" id="3.20.20.80">
    <property type="entry name" value="Glycosidases"/>
    <property type="match status" value="1"/>
</dbReference>
<evidence type="ECO:0000256" key="5">
    <source>
        <dbReference type="ARBA" id="ARBA00023001"/>
    </source>
</evidence>
<keyword evidence="8" id="KW-0624">Polysaccharide degradation</keyword>
<keyword evidence="6" id="KW-0119">Carbohydrate metabolism</keyword>
<comment type="similarity">
    <text evidence="2 10">Belongs to the glycosyl hydrolase 1 family.</text>
</comment>
<evidence type="ECO:0000256" key="8">
    <source>
        <dbReference type="ARBA" id="ARBA00023326"/>
    </source>
</evidence>
<dbReference type="GO" id="GO:0008422">
    <property type="term" value="F:beta-glucosidase activity"/>
    <property type="evidence" value="ECO:0007669"/>
    <property type="project" value="UniProtKB-EC"/>
</dbReference>
<dbReference type="RefSeq" id="WP_387343744.1">
    <property type="nucleotide sequence ID" value="NZ_JBIAXI010000013.1"/>
</dbReference>
<dbReference type="InterPro" id="IPR033132">
    <property type="entry name" value="GH_1_N_CS"/>
</dbReference>
<dbReference type="PROSITE" id="PS00653">
    <property type="entry name" value="GLYCOSYL_HYDROL_F1_2"/>
    <property type="match status" value="1"/>
</dbReference>
<keyword evidence="13" id="KW-1185">Reference proteome</keyword>
<comment type="caution">
    <text evidence="12">The sequence shown here is derived from an EMBL/GenBank/DDBJ whole genome shotgun (WGS) entry which is preliminary data.</text>
</comment>
<evidence type="ECO:0000256" key="2">
    <source>
        <dbReference type="ARBA" id="ARBA00010838"/>
    </source>
</evidence>
<evidence type="ECO:0000256" key="4">
    <source>
        <dbReference type="ARBA" id="ARBA00022801"/>
    </source>
</evidence>
<feature type="region of interest" description="Disordered" evidence="11">
    <location>
        <begin position="1"/>
        <end position="27"/>
    </location>
</feature>
<protein>
    <recommendedName>
        <fullName evidence="3 10">Beta-glucosidase</fullName>
        <ecNumber evidence="3 10">3.2.1.21</ecNumber>
    </recommendedName>
</protein>
<comment type="catalytic activity">
    <reaction evidence="1 10">
        <text>Hydrolysis of terminal, non-reducing beta-D-glucosyl residues with release of beta-D-glucose.</text>
        <dbReference type="EC" id="3.2.1.21"/>
    </reaction>
</comment>
<evidence type="ECO:0000256" key="6">
    <source>
        <dbReference type="ARBA" id="ARBA00023277"/>
    </source>
</evidence>
<dbReference type="Proteomes" id="UP001602119">
    <property type="component" value="Unassembled WGS sequence"/>
</dbReference>